<comment type="similarity">
    <text evidence="2 10">Belongs to the cation transport ATPase (P-type) (TC 3.A.3) family. Type IB subfamily.</text>
</comment>
<dbReference type="NCBIfam" id="TIGR01525">
    <property type="entry name" value="ATPase-IB_hvy"/>
    <property type="match status" value="1"/>
</dbReference>
<evidence type="ECO:0000313" key="13">
    <source>
        <dbReference type="Proteomes" id="UP000182360"/>
    </source>
</evidence>
<keyword evidence="4 10" id="KW-0479">Metal-binding</keyword>
<evidence type="ECO:0000256" key="8">
    <source>
        <dbReference type="ARBA" id="ARBA00039097"/>
    </source>
</evidence>
<sequence>MSDEHKHEHEHCECGHEHEHEHEHEHCECGHEHGHHHVHHEHDGCSCGCGHEHGHHHHDHEHGHEHGEEHELTVKQLIFAAVMFVLGLVIEHLPVENWFPDVAKIDLIHEAVCMVLYFIAFMITGKDIVIGAVSNLIHGELMDESFLMSVAAIGAILLGEYEEAVAIMILYQVGEKFEDYAVDKSRDSIEEIAKLRPDHATVKVGAETREVDPEEVETDSVIIVKPGDRIPIDGVVVDGDSFVDTSALTGESIPQHVSVGSEVLSGSINKQGVLEIRTTRHAGDSALSRILELVENATENKTKSEQFVTRFARVYTPIVVYSALALAIIPSVIIGFKSGNWAWQAIWSTWVYRALMFLVVSCPCALVISIPLSFCGGITAAARHGILIKGSVYLEALGRTKTAVFDKTGTLTKGNFVVTHIHATDSSITETELLALATHTEMFSTHPISASLKAAHHDKCCDNVKLENVEEIAGKGIKALVNGKEVLAGNTKLMEQFGIDYSECSEHQDGTVIHVASEGKYSGHIVISDEIKDDSQATVEGLHKIGVENVVMLTGDNERAAHTVAAKLGLKKAFGQLLSADKLAKVEELLADLSKGGKKRGTLIFAGDGINDAPVLARADAGIAMGNMGSDAAIEAADIIIMEDKPSKIVDGIKISRRTLRIVYENLYGALGIKGAILILSALGISNMWIAVFGDVGVTILAVLNSLRLLKTSKK</sequence>
<evidence type="ECO:0000256" key="7">
    <source>
        <dbReference type="ARBA" id="ARBA00023136"/>
    </source>
</evidence>
<proteinExistence type="inferred from homology"/>
<accession>A0A1H9HIA7</accession>
<keyword evidence="10" id="KW-0547">Nucleotide-binding</keyword>
<comment type="subcellular location">
    <subcellularLocation>
        <location evidence="10">Cell membrane</location>
    </subcellularLocation>
    <subcellularLocation>
        <location evidence="1">Membrane</location>
    </subcellularLocation>
</comment>
<keyword evidence="6 10" id="KW-1133">Transmembrane helix</keyword>
<dbReference type="GO" id="GO:0016463">
    <property type="term" value="F:P-type zinc transporter activity"/>
    <property type="evidence" value="ECO:0007669"/>
    <property type="project" value="UniProtKB-EC"/>
</dbReference>
<dbReference type="SFLD" id="SFLDG00002">
    <property type="entry name" value="C1.7:_P-type_atpase_like"/>
    <property type="match status" value="1"/>
</dbReference>
<dbReference type="InterPro" id="IPR051014">
    <property type="entry name" value="Cation_Transport_ATPase_IB"/>
</dbReference>
<dbReference type="GO" id="GO:0005524">
    <property type="term" value="F:ATP binding"/>
    <property type="evidence" value="ECO:0007669"/>
    <property type="project" value="UniProtKB-UniRule"/>
</dbReference>
<dbReference type="Gene3D" id="3.40.1110.10">
    <property type="entry name" value="Calcium-transporting ATPase, cytoplasmic domain N"/>
    <property type="match status" value="1"/>
</dbReference>
<evidence type="ECO:0000313" key="12">
    <source>
        <dbReference type="EMBL" id="SEQ61952.1"/>
    </source>
</evidence>
<keyword evidence="10" id="KW-1003">Cell membrane</keyword>
<dbReference type="InterPro" id="IPR018303">
    <property type="entry name" value="ATPase_P-typ_P_site"/>
</dbReference>
<name>A0A1H9HIA7_9SPIR</name>
<evidence type="ECO:0000256" key="9">
    <source>
        <dbReference type="ARBA" id="ARBA00047308"/>
    </source>
</evidence>
<gene>
    <name evidence="12" type="ORF">SAMN04487977_10714</name>
</gene>
<dbReference type="Pfam" id="PF00702">
    <property type="entry name" value="Hydrolase"/>
    <property type="match status" value="1"/>
</dbReference>
<dbReference type="GO" id="GO:0015086">
    <property type="term" value="F:cadmium ion transmembrane transporter activity"/>
    <property type="evidence" value="ECO:0007669"/>
    <property type="project" value="TreeGrafter"/>
</dbReference>
<dbReference type="InterPro" id="IPR001757">
    <property type="entry name" value="P_typ_ATPase"/>
</dbReference>
<organism evidence="12 13">
    <name type="scientific">Treponema bryantii</name>
    <dbReference type="NCBI Taxonomy" id="163"/>
    <lineage>
        <taxon>Bacteria</taxon>
        <taxon>Pseudomonadati</taxon>
        <taxon>Spirochaetota</taxon>
        <taxon>Spirochaetia</taxon>
        <taxon>Spirochaetales</taxon>
        <taxon>Treponemataceae</taxon>
        <taxon>Treponema</taxon>
    </lineage>
</organism>
<dbReference type="SFLD" id="SFLDS00003">
    <property type="entry name" value="Haloacid_Dehalogenase"/>
    <property type="match status" value="1"/>
</dbReference>
<dbReference type="InterPro" id="IPR027256">
    <property type="entry name" value="P-typ_ATPase_IB"/>
</dbReference>
<dbReference type="GO" id="GO:0005886">
    <property type="term" value="C:plasma membrane"/>
    <property type="evidence" value="ECO:0007669"/>
    <property type="project" value="UniProtKB-SubCell"/>
</dbReference>
<reference evidence="12 13" key="1">
    <citation type="submission" date="2016-10" db="EMBL/GenBank/DDBJ databases">
        <authorList>
            <person name="de Groot N.N."/>
        </authorList>
    </citation>
    <scope>NUCLEOTIDE SEQUENCE [LARGE SCALE GENOMIC DNA]</scope>
    <source>
        <strain evidence="12 13">B25</strain>
    </source>
</reference>
<keyword evidence="5" id="KW-1278">Translocase</keyword>
<dbReference type="InterPro" id="IPR023298">
    <property type="entry name" value="ATPase_P-typ_TM_dom_sf"/>
</dbReference>
<feature type="transmembrane region" description="Helical" evidence="10">
    <location>
        <begin position="663"/>
        <end position="683"/>
    </location>
</feature>
<dbReference type="GO" id="GO:0016887">
    <property type="term" value="F:ATP hydrolysis activity"/>
    <property type="evidence" value="ECO:0007669"/>
    <property type="project" value="InterPro"/>
</dbReference>
<feature type="transmembrane region" description="Helical" evidence="10">
    <location>
        <begin position="314"/>
        <end position="334"/>
    </location>
</feature>
<dbReference type="InterPro" id="IPR023299">
    <property type="entry name" value="ATPase_P-typ_cyto_dom_N"/>
</dbReference>
<dbReference type="PANTHER" id="PTHR48085:SF5">
    <property type="entry name" value="CADMIUM_ZINC-TRANSPORTING ATPASE HMA4-RELATED"/>
    <property type="match status" value="1"/>
</dbReference>
<dbReference type="InterPro" id="IPR036412">
    <property type="entry name" value="HAD-like_sf"/>
</dbReference>
<dbReference type="FunFam" id="2.70.150.10:FF:000002">
    <property type="entry name" value="Copper-transporting ATPase 1, putative"/>
    <property type="match status" value="1"/>
</dbReference>
<evidence type="ECO:0000256" key="5">
    <source>
        <dbReference type="ARBA" id="ARBA00022967"/>
    </source>
</evidence>
<dbReference type="eggNOG" id="COG2217">
    <property type="taxonomic scope" value="Bacteria"/>
</dbReference>
<evidence type="ECO:0000256" key="1">
    <source>
        <dbReference type="ARBA" id="ARBA00004370"/>
    </source>
</evidence>
<dbReference type="InterPro" id="IPR059000">
    <property type="entry name" value="ATPase_P-type_domA"/>
</dbReference>
<dbReference type="AlphaFoldDB" id="A0A1H9HIA7"/>
<protein>
    <recommendedName>
        <fullName evidence="8">P-type Zn(2+) transporter</fullName>
        <ecNumber evidence="8">7.2.2.12</ecNumber>
    </recommendedName>
</protein>
<keyword evidence="3 10" id="KW-0812">Transmembrane</keyword>
<dbReference type="Gene3D" id="2.70.150.10">
    <property type="entry name" value="Calcium-transporting ATPase, cytoplasmic transduction domain A"/>
    <property type="match status" value="1"/>
</dbReference>
<feature type="transmembrane region" description="Helical" evidence="10">
    <location>
        <begin position="145"/>
        <end position="171"/>
    </location>
</feature>
<dbReference type="PANTHER" id="PTHR48085">
    <property type="entry name" value="CADMIUM/ZINC-TRANSPORTING ATPASE HMA2-RELATED"/>
    <property type="match status" value="1"/>
</dbReference>
<dbReference type="EMBL" id="FOFU01000007">
    <property type="protein sequence ID" value="SEQ61952.1"/>
    <property type="molecule type" value="Genomic_DNA"/>
</dbReference>
<dbReference type="InterPro" id="IPR023214">
    <property type="entry name" value="HAD_sf"/>
</dbReference>
<evidence type="ECO:0000256" key="2">
    <source>
        <dbReference type="ARBA" id="ARBA00006024"/>
    </source>
</evidence>
<dbReference type="SUPFAM" id="SSF56784">
    <property type="entry name" value="HAD-like"/>
    <property type="match status" value="1"/>
</dbReference>
<dbReference type="SFLD" id="SFLDF00027">
    <property type="entry name" value="p-type_atpase"/>
    <property type="match status" value="1"/>
</dbReference>
<evidence type="ECO:0000256" key="6">
    <source>
        <dbReference type="ARBA" id="ARBA00022989"/>
    </source>
</evidence>
<dbReference type="SUPFAM" id="SSF81665">
    <property type="entry name" value="Calcium ATPase, transmembrane domain M"/>
    <property type="match status" value="1"/>
</dbReference>
<dbReference type="Proteomes" id="UP000182360">
    <property type="component" value="Unassembled WGS sequence"/>
</dbReference>
<dbReference type="PROSITE" id="PS00154">
    <property type="entry name" value="ATPASE_E1_E2"/>
    <property type="match status" value="1"/>
</dbReference>
<dbReference type="SUPFAM" id="SSF81653">
    <property type="entry name" value="Calcium ATPase, transduction domain A"/>
    <property type="match status" value="1"/>
</dbReference>
<feature type="transmembrane region" description="Helical" evidence="10">
    <location>
        <begin position="354"/>
        <end position="381"/>
    </location>
</feature>
<dbReference type="EC" id="7.2.2.12" evidence="8"/>
<evidence type="ECO:0000256" key="4">
    <source>
        <dbReference type="ARBA" id="ARBA00022723"/>
    </source>
</evidence>
<dbReference type="PRINTS" id="PR00119">
    <property type="entry name" value="CATATPASE"/>
</dbReference>
<comment type="catalytic activity">
    <reaction evidence="9">
        <text>Zn(2+)(in) + ATP + H2O = Zn(2+)(out) + ADP + phosphate + H(+)</text>
        <dbReference type="Rhea" id="RHEA:20621"/>
        <dbReference type="ChEBI" id="CHEBI:15377"/>
        <dbReference type="ChEBI" id="CHEBI:15378"/>
        <dbReference type="ChEBI" id="CHEBI:29105"/>
        <dbReference type="ChEBI" id="CHEBI:30616"/>
        <dbReference type="ChEBI" id="CHEBI:43474"/>
        <dbReference type="ChEBI" id="CHEBI:456216"/>
        <dbReference type="EC" id="7.2.2.12"/>
    </reaction>
</comment>
<dbReference type="OrthoDB" id="9760364at2"/>
<keyword evidence="13" id="KW-1185">Reference proteome</keyword>
<evidence type="ECO:0000259" key="11">
    <source>
        <dbReference type="Pfam" id="PF00122"/>
    </source>
</evidence>
<feature type="transmembrane region" description="Helical" evidence="10">
    <location>
        <begin position="107"/>
        <end position="125"/>
    </location>
</feature>
<dbReference type="Pfam" id="PF00122">
    <property type="entry name" value="E1-E2_ATPase"/>
    <property type="match status" value="1"/>
</dbReference>
<dbReference type="RefSeq" id="WP_074644300.1">
    <property type="nucleotide sequence ID" value="NZ_FOFU01000007.1"/>
</dbReference>
<dbReference type="Gene3D" id="3.40.50.1000">
    <property type="entry name" value="HAD superfamily/HAD-like"/>
    <property type="match status" value="1"/>
</dbReference>
<dbReference type="InterPro" id="IPR044492">
    <property type="entry name" value="P_typ_ATPase_HD_dom"/>
</dbReference>
<feature type="transmembrane region" description="Helical" evidence="10">
    <location>
        <begin position="77"/>
        <end position="95"/>
    </location>
</feature>
<dbReference type="GO" id="GO:0046872">
    <property type="term" value="F:metal ion binding"/>
    <property type="evidence" value="ECO:0007669"/>
    <property type="project" value="UniProtKB-KW"/>
</dbReference>
<dbReference type="InterPro" id="IPR008250">
    <property type="entry name" value="ATPase_P-typ_transduc_dom_A_sf"/>
</dbReference>
<feature type="transmembrane region" description="Helical" evidence="10">
    <location>
        <begin position="689"/>
        <end position="710"/>
    </location>
</feature>
<dbReference type="STRING" id="163.SAMN04487775_101440"/>
<keyword evidence="10" id="KW-0067">ATP-binding</keyword>
<evidence type="ECO:0000256" key="3">
    <source>
        <dbReference type="ARBA" id="ARBA00022692"/>
    </source>
</evidence>
<dbReference type="PRINTS" id="PR00120">
    <property type="entry name" value="HATPASE"/>
</dbReference>
<feature type="domain" description="P-type ATPase A" evidence="11">
    <location>
        <begin position="195"/>
        <end position="295"/>
    </location>
</feature>
<dbReference type="NCBIfam" id="TIGR01494">
    <property type="entry name" value="ATPase_P-type"/>
    <property type="match status" value="1"/>
</dbReference>
<keyword evidence="7 10" id="KW-0472">Membrane</keyword>
<evidence type="ECO:0000256" key="10">
    <source>
        <dbReference type="RuleBase" id="RU362081"/>
    </source>
</evidence>